<feature type="signal peptide" evidence="2">
    <location>
        <begin position="1"/>
        <end position="22"/>
    </location>
</feature>
<gene>
    <name evidence="3" type="ORF">E2553_09215</name>
</gene>
<reference evidence="3 4" key="1">
    <citation type="submission" date="2019-03" db="EMBL/GenBank/DDBJ databases">
        <title>Complete Genome Sequence of Paraburkholderia dipogonis ICMP 19430T, a Nitrogen-fixing Symbiont of the South African Invasive Legume Dipogon lignosus in New Zealand.</title>
        <authorList>
            <person name="De Meyer S.E."/>
        </authorList>
    </citation>
    <scope>NUCLEOTIDE SEQUENCE [LARGE SCALE GENOMIC DNA]</scope>
    <source>
        <strain evidence="3 4">ICMP 19430</strain>
    </source>
</reference>
<comment type="caution">
    <text evidence="3">The sequence shown here is derived from an EMBL/GenBank/DDBJ whole genome shotgun (WGS) entry which is preliminary data.</text>
</comment>
<accession>A0A4Y8N5Y1</accession>
<dbReference type="RefSeq" id="WP_134456930.1">
    <property type="nucleotide sequence ID" value="NZ_JBHMFL010000175.1"/>
</dbReference>
<keyword evidence="1" id="KW-0812">Transmembrane</keyword>
<evidence type="ECO:0000313" key="4">
    <source>
        <dbReference type="Proteomes" id="UP000297385"/>
    </source>
</evidence>
<organism evidence="3 4">
    <name type="scientific">Paraburkholderia dipogonis</name>
    <dbReference type="NCBI Taxonomy" id="1211383"/>
    <lineage>
        <taxon>Bacteria</taxon>
        <taxon>Pseudomonadati</taxon>
        <taxon>Pseudomonadota</taxon>
        <taxon>Betaproteobacteria</taxon>
        <taxon>Burkholderiales</taxon>
        <taxon>Burkholderiaceae</taxon>
        <taxon>Paraburkholderia</taxon>
    </lineage>
</organism>
<dbReference type="Proteomes" id="UP000297385">
    <property type="component" value="Unassembled WGS sequence"/>
</dbReference>
<sequence length="134" mass="14365">MFRAFTVIAIGTALLVAASLTAMNTRHFVLSSVVVPGRVVALNAGGSHPEVAFVTRRGERLSYPEGGFIFDMKVGEVVQVRYAEDEPLQSATLDKVGTIWFGPILLTLLGGGFLVAGLLSWLRTRMKGGRACRG</sequence>
<evidence type="ECO:0000313" key="3">
    <source>
        <dbReference type="EMBL" id="TFE45176.1"/>
    </source>
</evidence>
<evidence type="ECO:0000256" key="1">
    <source>
        <dbReference type="SAM" id="Phobius"/>
    </source>
</evidence>
<keyword evidence="1" id="KW-0472">Membrane</keyword>
<feature type="chain" id="PRO_5021222108" evidence="2">
    <location>
        <begin position="23"/>
        <end position="134"/>
    </location>
</feature>
<protein>
    <submittedName>
        <fullName evidence="3">DUF3592 domain-containing protein</fullName>
    </submittedName>
</protein>
<dbReference type="AlphaFoldDB" id="A0A4Y8N5Y1"/>
<keyword evidence="2" id="KW-0732">Signal</keyword>
<proteinExistence type="predicted"/>
<evidence type="ECO:0000256" key="2">
    <source>
        <dbReference type="SAM" id="SignalP"/>
    </source>
</evidence>
<dbReference type="GeneID" id="97306218"/>
<dbReference type="EMBL" id="SNVI01000001">
    <property type="protein sequence ID" value="TFE45176.1"/>
    <property type="molecule type" value="Genomic_DNA"/>
</dbReference>
<feature type="transmembrane region" description="Helical" evidence="1">
    <location>
        <begin position="99"/>
        <end position="122"/>
    </location>
</feature>
<name>A0A4Y8N5Y1_9BURK</name>
<keyword evidence="1" id="KW-1133">Transmembrane helix</keyword>